<dbReference type="RefSeq" id="XP_027617337.1">
    <property type="nucleotide sequence ID" value="XM_027761536.1"/>
</dbReference>
<dbReference type="Proteomes" id="UP000287166">
    <property type="component" value="Unassembled WGS sequence"/>
</dbReference>
<proteinExistence type="predicted"/>
<dbReference type="EMBL" id="BFAD01000009">
    <property type="protein sequence ID" value="GBE86424.1"/>
    <property type="molecule type" value="Genomic_DNA"/>
</dbReference>
<dbReference type="PANTHER" id="PTHR43439">
    <property type="entry name" value="PHENYLACETATE-COENZYME A LIGASE"/>
    <property type="match status" value="1"/>
</dbReference>
<dbReference type="InterPro" id="IPR042099">
    <property type="entry name" value="ANL_N_sf"/>
</dbReference>
<keyword evidence="5" id="KW-1185">Reference proteome</keyword>
<gene>
    <name evidence="4" type="ORF">SCP_0903030</name>
</gene>
<dbReference type="InterPro" id="IPR020806">
    <property type="entry name" value="PKS_PP-bd"/>
</dbReference>
<sequence length="1087" mass="117846">MSITRLFLPPLDGSLSVLPGFLDFHAEHNTDYPFYTFPDPEYLPVSFKEFAYATHRVAHAMRPNRAGPNRAVVALIIHCDTLLYEAVMVGLIRAGLIPFPMSPRNSAAAIVKMLQGTDCHRIVHHAPFVSLTDAVRAALPESYHLQLDVLPSLSDVFPAFASPSAEHISPPKPYLAFMDTPQTKPHDPVLYLHSSGSTGFPKPIPQSQLSVLHWAAAPCMVETCVRGFHWASPALPAFHTMGICMQLYCPLSSGQPVALYSPRGHLNLPPPVPTAQNVLDVVRRTSTTAIAPVPSFVEEWAQNPEDVKVLASLEAVCFAGGPLSYHNGSKLTAIGVKLYAAYGGTEFGPTTRIMDTIEDSPNNPDTARTGKMREDWPWMAFPSEYNLRWEPQGDGSYELIFLTCPTHQPSVENLPNGEKGYATADLWEPHPTKPGLWRITGRADDLMVLGNGEKFVPVRQEGHIAAHPMVMGAVMFGRGRTQPGVIVEPRPEHAIQPGDEAALSKFRNAIWSQVEEANQPAPAFAKVFKETILVTDPARPFPRAAKGTVQRKQALALYESDIEELYKTIEDSSDSHGITPPSSWTIPVVQAWIAEHAGQLNDGIVPAATADLFAHGFDSLSSTFLRNRIVGALRASFDPAANAAAVHVHSNFIFRHPTLVELAAAVVTLVHPSHDAASTSISDEPAADIGAMIAQYTALLPKSAPAASKRDGGSVVLITGTTGALGAHIIASILSDSRLKRVYALNRGTRVAERQHTAFEAARLPVKLLSDSRLKFLEGDMMREDLGLLSAVLGEIRSSVTDIVHNAWRVDFNLSLSSFEAHIASAVRLITVVPGARFFFTSSISVAQAWHVLKSGPVPEEPLEDPAVGVGMGYGSSKFVVEEVLANARKVGFMTTTLRIGQICGSAESGSWNTSEWVPSLVKSSMSLGCLPRLDGVVAWIPMDAVAKATVDIVLDVEAPVLVNLVHPRPVQASTVFDNLNEALGLKLPIVPFVEWVQKLEEAASNASTKELETTPAIKLLNFFQSLTVAEQIAKVGKLNEGGADGIPIFETTKAQSASPTMARLRELGKVEVRAWVKFWRGQKFLA</sequence>
<dbReference type="GO" id="GO:0031177">
    <property type="term" value="F:phosphopantetheine binding"/>
    <property type="evidence" value="ECO:0007669"/>
    <property type="project" value="InterPro"/>
</dbReference>
<evidence type="ECO:0000256" key="1">
    <source>
        <dbReference type="ARBA" id="ARBA00022450"/>
    </source>
</evidence>
<dbReference type="OrthoDB" id="429813at2759"/>
<dbReference type="Pfam" id="PF07993">
    <property type="entry name" value="NAD_binding_4"/>
    <property type="match status" value="1"/>
</dbReference>
<evidence type="ECO:0000313" key="4">
    <source>
        <dbReference type="EMBL" id="GBE86424.1"/>
    </source>
</evidence>
<dbReference type="InterPro" id="IPR000873">
    <property type="entry name" value="AMP-dep_synth/lig_dom"/>
</dbReference>
<keyword evidence="1" id="KW-0596">Phosphopantetheine</keyword>
<dbReference type="Gene3D" id="3.40.50.720">
    <property type="entry name" value="NAD(P)-binding Rossmann-like Domain"/>
    <property type="match status" value="1"/>
</dbReference>
<comment type="caution">
    <text evidence="4">The sequence shown here is derived from an EMBL/GenBank/DDBJ whole genome shotgun (WGS) entry which is preliminary data.</text>
</comment>
<dbReference type="GeneID" id="38783341"/>
<evidence type="ECO:0000256" key="2">
    <source>
        <dbReference type="ARBA" id="ARBA00022553"/>
    </source>
</evidence>
<evidence type="ECO:0000259" key="3">
    <source>
        <dbReference type="SMART" id="SM00823"/>
    </source>
</evidence>
<dbReference type="Pfam" id="PF23562">
    <property type="entry name" value="AMP-binding_C_3"/>
    <property type="match status" value="1"/>
</dbReference>
<dbReference type="InterPro" id="IPR013120">
    <property type="entry name" value="FAR_NAD-bd"/>
</dbReference>
<dbReference type="PANTHER" id="PTHR43439:SF2">
    <property type="entry name" value="ENZYME, PUTATIVE (JCVI)-RELATED"/>
    <property type="match status" value="1"/>
</dbReference>
<organism evidence="4 5">
    <name type="scientific">Sparassis crispa</name>
    <dbReference type="NCBI Taxonomy" id="139825"/>
    <lineage>
        <taxon>Eukaryota</taxon>
        <taxon>Fungi</taxon>
        <taxon>Dikarya</taxon>
        <taxon>Basidiomycota</taxon>
        <taxon>Agaricomycotina</taxon>
        <taxon>Agaricomycetes</taxon>
        <taxon>Polyporales</taxon>
        <taxon>Sparassidaceae</taxon>
        <taxon>Sparassis</taxon>
    </lineage>
</organism>
<dbReference type="SMART" id="SM00823">
    <property type="entry name" value="PKS_PP"/>
    <property type="match status" value="1"/>
</dbReference>
<dbReference type="SUPFAM" id="SSF51735">
    <property type="entry name" value="NAD(P)-binding Rossmann-fold domains"/>
    <property type="match status" value="1"/>
</dbReference>
<dbReference type="SUPFAM" id="SSF56801">
    <property type="entry name" value="Acetyl-CoA synthetase-like"/>
    <property type="match status" value="1"/>
</dbReference>
<dbReference type="InterPro" id="IPR036291">
    <property type="entry name" value="NAD(P)-bd_dom_sf"/>
</dbReference>
<dbReference type="InterPro" id="IPR051414">
    <property type="entry name" value="Adenylate-forming_Reductase"/>
</dbReference>
<dbReference type="STRING" id="139825.A0A401GXC4"/>
<dbReference type="PROSITE" id="PS00455">
    <property type="entry name" value="AMP_BINDING"/>
    <property type="match status" value="1"/>
</dbReference>
<dbReference type="Pfam" id="PF00501">
    <property type="entry name" value="AMP-binding"/>
    <property type="match status" value="1"/>
</dbReference>
<keyword evidence="2" id="KW-0597">Phosphoprotein</keyword>
<feature type="domain" description="Polyketide synthase-like phosphopantetheine-binding" evidence="3">
    <location>
        <begin position="589"/>
        <end position="670"/>
    </location>
</feature>
<reference evidence="4 5" key="1">
    <citation type="journal article" date="2018" name="Sci. Rep.">
        <title>Genome sequence of the cauliflower mushroom Sparassis crispa (Hanabiratake) and its association with beneficial usage.</title>
        <authorList>
            <person name="Kiyama R."/>
            <person name="Furutani Y."/>
            <person name="Kawaguchi K."/>
            <person name="Nakanishi T."/>
        </authorList>
    </citation>
    <scope>NUCLEOTIDE SEQUENCE [LARGE SCALE GENOMIC DNA]</scope>
</reference>
<protein>
    <submittedName>
        <fullName evidence="4">Acetyl-CoA synthetase-like protein</fullName>
    </submittedName>
</protein>
<dbReference type="InterPro" id="IPR020845">
    <property type="entry name" value="AMP-binding_CS"/>
</dbReference>
<evidence type="ECO:0000313" key="5">
    <source>
        <dbReference type="Proteomes" id="UP000287166"/>
    </source>
</evidence>
<dbReference type="Gene3D" id="3.40.50.12780">
    <property type="entry name" value="N-terminal domain of ligase-like"/>
    <property type="match status" value="1"/>
</dbReference>
<dbReference type="InParanoid" id="A0A401GXC4"/>
<accession>A0A401GXC4</accession>
<dbReference type="AlphaFoldDB" id="A0A401GXC4"/>
<name>A0A401GXC4_9APHY</name>